<accession>A0A8H7BPH5</accession>
<feature type="compositionally biased region" description="Basic residues" evidence="2">
    <location>
        <begin position="540"/>
        <end position="556"/>
    </location>
</feature>
<feature type="compositionally biased region" description="Basic residues" evidence="2">
    <location>
        <begin position="314"/>
        <end position="328"/>
    </location>
</feature>
<dbReference type="PANTHER" id="PTHR14490">
    <property type="entry name" value="ZINC FINGER, ZZ TYPE"/>
    <property type="match status" value="1"/>
</dbReference>
<organism evidence="4 5">
    <name type="scientific">Apophysomyces ossiformis</name>
    <dbReference type="NCBI Taxonomy" id="679940"/>
    <lineage>
        <taxon>Eukaryota</taxon>
        <taxon>Fungi</taxon>
        <taxon>Fungi incertae sedis</taxon>
        <taxon>Mucoromycota</taxon>
        <taxon>Mucoromycotina</taxon>
        <taxon>Mucoromycetes</taxon>
        <taxon>Mucorales</taxon>
        <taxon>Mucorineae</taxon>
        <taxon>Mucoraceae</taxon>
        <taxon>Apophysomyces</taxon>
    </lineage>
</organism>
<comment type="similarity">
    <text evidence="1">Belongs to the KRI1 family.</text>
</comment>
<keyword evidence="5" id="KW-1185">Reference proteome</keyword>
<feature type="compositionally biased region" description="Basic and acidic residues" evidence="2">
    <location>
        <begin position="557"/>
        <end position="566"/>
    </location>
</feature>
<evidence type="ECO:0000256" key="1">
    <source>
        <dbReference type="ARBA" id="ARBA00007473"/>
    </source>
</evidence>
<reference evidence="4" key="1">
    <citation type="submission" date="2020-01" db="EMBL/GenBank/DDBJ databases">
        <title>Genome Sequencing of Three Apophysomyces-Like Fungal Strains Confirms a Novel Fungal Genus in the Mucoromycota with divergent Burkholderia-like Endosymbiotic Bacteria.</title>
        <authorList>
            <person name="Stajich J.E."/>
            <person name="Macias A.M."/>
            <person name="Carter-House D."/>
            <person name="Lovett B."/>
            <person name="Kasson L.R."/>
            <person name="Berry K."/>
            <person name="Grigoriev I."/>
            <person name="Chang Y."/>
            <person name="Spatafora J."/>
            <person name="Kasson M.T."/>
        </authorList>
    </citation>
    <scope>NUCLEOTIDE SEQUENCE</scope>
    <source>
        <strain evidence="4">NRRL A-21654</strain>
    </source>
</reference>
<feature type="region of interest" description="Disordered" evidence="2">
    <location>
        <begin position="131"/>
        <end position="150"/>
    </location>
</feature>
<dbReference type="InterPro" id="IPR018034">
    <property type="entry name" value="Kri1"/>
</dbReference>
<dbReference type="OrthoDB" id="10252032at2759"/>
<feature type="region of interest" description="Disordered" evidence="2">
    <location>
        <begin position="296"/>
        <end position="339"/>
    </location>
</feature>
<feature type="domain" description="Kri1-like C-terminal" evidence="3">
    <location>
        <begin position="464"/>
        <end position="548"/>
    </location>
</feature>
<comment type="caution">
    <text evidence="4">The sequence shown here is derived from an EMBL/GenBank/DDBJ whole genome shotgun (WGS) entry which is preliminary data.</text>
</comment>
<evidence type="ECO:0000256" key="2">
    <source>
        <dbReference type="SAM" id="MobiDB-lite"/>
    </source>
</evidence>
<feature type="compositionally biased region" description="Basic and acidic residues" evidence="2">
    <location>
        <begin position="329"/>
        <end position="339"/>
    </location>
</feature>
<feature type="compositionally biased region" description="Basic and acidic residues" evidence="2">
    <location>
        <begin position="528"/>
        <end position="539"/>
    </location>
</feature>
<evidence type="ECO:0000313" key="5">
    <source>
        <dbReference type="Proteomes" id="UP000605846"/>
    </source>
</evidence>
<feature type="region of interest" description="Disordered" evidence="2">
    <location>
        <begin position="401"/>
        <end position="459"/>
    </location>
</feature>
<feature type="compositionally biased region" description="Basic and acidic residues" evidence="2">
    <location>
        <begin position="444"/>
        <end position="459"/>
    </location>
</feature>
<feature type="compositionally biased region" description="Basic and acidic residues" evidence="2">
    <location>
        <begin position="302"/>
        <end position="313"/>
    </location>
</feature>
<dbReference type="PANTHER" id="PTHR14490:SF5">
    <property type="entry name" value="PROTEIN KRI1 HOMOLOG"/>
    <property type="match status" value="1"/>
</dbReference>
<dbReference type="Proteomes" id="UP000605846">
    <property type="component" value="Unassembled WGS sequence"/>
</dbReference>
<evidence type="ECO:0000313" key="4">
    <source>
        <dbReference type="EMBL" id="KAF7724138.1"/>
    </source>
</evidence>
<dbReference type="AlphaFoldDB" id="A0A8H7BPH5"/>
<gene>
    <name evidence="4" type="primary">KRI1</name>
    <name evidence="4" type="ORF">EC973_001263</name>
</gene>
<dbReference type="GO" id="GO:0000447">
    <property type="term" value="P:endonucleolytic cleavage in ITS1 to separate SSU-rRNA from 5.8S rRNA and LSU-rRNA from tricistronic rRNA transcript (SSU-rRNA, 5.8S rRNA, LSU-rRNA)"/>
    <property type="evidence" value="ECO:0007669"/>
    <property type="project" value="TreeGrafter"/>
</dbReference>
<feature type="region of interest" description="Disordered" evidence="2">
    <location>
        <begin position="528"/>
        <end position="591"/>
    </location>
</feature>
<dbReference type="GO" id="GO:0005730">
    <property type="term" value="C:nucleolus"/>
    <property type="evidence" value="ECO:0007669"/>
    <property type="project" value="TreeGrafter"/>
</dbReference>
<dbReference type="EMBL" id="JABAYA010000128">
    <property type="protein sequence ID" value="KAF7724138.1"/>
    <property type="molecule type" value="Genomic_DNA"/>
</dbReference>
<dbReference type="GO" id="GO:0030686">
    <property type="term" value="C:90S preribosome"/>
    <property type="evidence" value="ECO:0007669"/>
    <property type="project" value="TreeGrafter"/>
</dbReference>
<dbReference type="Pfam" id="PF12936">
    <property type="entry name" value="Kri1_C"/>
    <property type="match status" value="1"/>
</dbReference>
<feature type="region of interest" description="Disordered" evidence="2">
    <location>
        <begin position="1"/>
        <end position="73"/>
    </location>
</feature>
<protein>
    <submittedName>
        <fullName evidence="4">KRRI-Interacting protein 1</fullName>
    </submittedName>
</protein>
<dbReference type="InterPro" id="IPR024626">
    <property type="entry name" value="Kri1-like_C"/>
</dbReference>
<feature type="compositionally biased region" description="Acidic residues" evidence="2">
    <location>
        <begin position="41"/>
        <end position="66"/>
    </location>
</feature>
<feature type="compositionally biased region" description="Acidic residues" evidence="2">
    <location>
        <begin position="407"/>
        <end position="420"/>
    </location>
</feature>
<name>A0A8H7BPH5_9FUNG</name>
<feature type="compositionally biased region" description="Basic and acidic residues" evidence="2">
    <location>
        <begin position="131"/>
        <end position="149"/>
    </location>
</feature>
<feature type="compositionally biased region" description="Basic residues" evidence="2">
    <location>
        <begin position="581"/>
        <end position="591"/>
    </location>
</feature>
<sequence>MSSDTEEFPVVIKEREEGQEDYVLPEILREAEQQEDSSGSEGDDTEEENDSSEEEEEEEEEEDDDASWLTPELDLQILQTIAAIKTRDPKVYDPSTKFYTDDIYDKAKKKEQKKDKKITLKDYEREMLLKHGGRIEEEERTESNDDEPRVLTYDEEQVAIKDEFKQAVFADKEEFEDNGDEDDFLVKRTKTPAEEKKEEEDYKEFILKNLAASFTWHYCKLSSAEAFKDWNNYKDNPSVSSDDAFLIDYVLNRGWIGKEQETPTYEEIVAVDEDEEHLDQVDRFESKYNFRFEEEGSAQIVSHERNPEGSVRRKESKRKRERERKKLKKEKERQEKKAEMERLKAEKIKEIQERLKEIKKSCGDDVLGLENIDLDADFDPKTWDAQMAKVFDDNYYAGGEMEKPVWDDDLDDIPEEEDEEHSGYKRKREYDEEDEDENKRKKIAKTEHSIDNEDTKKRKEMARKEYNKLMDELHSLEFEDIIGGDTPTRYKYRQTAPEDYGLTAEEILMADDKELNKYISLKSLAPYRKPELSERENKMFNKHKKSKYRELRRHLDKKLGGSDKSHGHQKKKWSNNNSSSHNRHWKGKHKA</sequence>
<dbReference type="Pfam" id="PF05178">
    <property type="entry name" value="Kri1"/>
    <property type="match status" value="1"/>
</dbReference>
<evidence type="ECO:0000259" key="3">
    <source>
        <dbReference type="Pfam" id="PF12936"/>
    </source>
</evidence>
<proteinExistence type="inferred from homology"/>